<evidence type="ECO:0008006" key="3">
    <source>
        <dbReference type="Google" id="ProtNLM"/>
    </source>
</evidence>
<reference evidence="1" key="1">
    <citation type="journal article" date="2021" name="Int. J. Syst. Evol. Microbiol.">
        <title>Bradyrhizobium septentrionale sp. nov. (sv. septentrionale) and Bradyrhizobium quebecense sp. nov. (sv. septentrionale) associated with legumes native to Canada possess rearranged symbiosis genes and numerous insertion sequences.</title>
        <authorList>
            <person name="Bromfield E.S.P."/>
            <person name="Cloutier S."/>
        </authorList>
    </citation>
    <scope>NUCLEOTIDE SEQUENCE</scope>
    <source>
        <strain evidence="1">5S5</strain>
    </source>
</reference>
<dbReference type="RefSeq" id="WP_338822765.1">
    <property type="nucleotide sequence ID" value="NZ_CP147708.1"/>
</dbReference>
<accession>A0ABZ2NYP1</accession>
<reference evidence="1" key="2">
    <citation type="submission" date="2024-03" db="EMBL/GenBank/DDBJ databases">
        <authorList>
            <person name="Bromfield E.S.P."/>
            <person name="Cloutier S."/>
        </authorList>
    </citation>
    <scope>NUCLEOTIDE SEQUENCE</scope>
    <source>
        <strain evidence="1">5S5</strain>
    </source>
</reference>
<evidence type="ECO:0000313" key="1">
    <source>
        <dbReference type="EMBL" id="WXC79735.1"/>
    </source>
</evidence>
<name>A0ABZ2NYP1_9BRAD</name>
<dbReference type="Proteomes" id="UP001432046">
    <property type="component" value="Chromosome"/>
</dbReference>
<protein>
    <recommendedName>
        <fullName evidence="3">Transposase</fullName>
    </recommendedName>
</protein>
<evidence type="ECO:0000313" key="2">
    <source>
        <dbReference type="Proteomes" id="UP001432046"/>
    </source>
</evidence>
<dbReference type="EMBL" id="CP147711">
    <property type="protein sequence ID" value="WXC79735.1"/>
    <property type="molecule type" value="Genomic_DNA"/>
</dbReference>
<gene>
    <name evidence="1" type="ORF">WDK88_42445</name>
</gene>
<proteinExistence type="predicted"/>
<organism evidence="1 2">
    <name type="scientific">Bradyrhizobium septentrionale</name>
    <dbReference type="NCBI Taxonomy" id="1404411"/>
    <lineage>
        <taxon>Bacteria</taxon>
        <taxon>Pseudomonadati</taxon>
        <taxon>Pseudomonadota</taxon>
        <taxon>Alphaproteobacteria</taxon>
        <taxon>Hyphomicrobiales</taxon>
        <taxon>Nitrobacteraceae</taxon>
        <taxon>Bradyrhizobium</taxon>
    </lineage>
</organism>
<keyword evidence="2" id="KW-1185">Reference proteome</keyword>
<sequence length="62" mass="6963">MARREQAKQIVRRRPAQLWRHFVEQFGRQLLQNVDRADAQGARLLSAAVLGHGVLSGISDAI</sequence>